<sequence>MATAGGREDAEVDEVLEWIPERRGEVLPILAVTSANYKQVFSFWESSLRTLGYPRHKIHVVDLGELPGPHGYCTDSWRFAIDRQLQEVVSWIGNHFDEYFIHTDTDIQFFPHFMHLQCEWLKWMKEEGLDMIFMRERTEVIPDLRCGEVNAGFCLLHCNSRTRCFWQKVLQEEQAFPKMDGYPPYTDQFHLNRGLQHRLGAFPQEGAFGVRWATIPDFQCIWGMPSDEVNSAAFHHAVNTQLWAAAAASALQSFVSHLWTSVREKVRLQQPLVARGLSGLSGIELQEQIHRLADAVAGLRGSKQQWNPSDVKAIRRLLQEVEALAEAVLPGSVCADCGFKTHWRRLRWSGGIGQCATCWLKWCRGLQEHARTHYCGSWEVSADQSMAEWKSDEKCRASFTAKLTSG</sequence>
<comment type="caution">
    <text evidence="1">The sequence shown here is derived from an EMBL/GenBank/DDBJ whole genome shotgun (WGS) entry which is preliminary data.</text>
</comment>
<dbReference type="Proteomes" id="UP001642484">
    <property type="component" value="Unassembled WGS sequence"/>
</dbReference>
<name>A0ABP0I104_9DINO</name>
<evidence type="ECO:0000313" key="1">
    <source>
        <dbReference type="EMBL" id="CAK8994929.1"/>
    </source>
</evidence>
<gene>
    <name evidence="1" type="ORF">CCMP2556_LOCUS3844</name>
</gene>
<protein>
    <recommendedName>
        <fullName evidence="3">Nucleotide-diphospho-sugar transferase domain-containing protein</fullName>
    </recommendedName>
</protein>
<organism evidence="1 2">
    <name type="scientific">Durusdinium trenchii</name>
    <dbReference type="NCBI Taxonomy" id="1381693"/>
    <lineage>
        <taxon>Eukaryota</taxon>
        <taxon>Sar</taxon>
        <taxon>Alveolata</taxon>
        <taxon>Dinophyceae</taxon>
        <taxon>Suessiales</taxon>
        <taxon>Symbiodiniaceae</taxon>
        <taxon>Durusdinium</taxon>
    </lineage>
</organism>
<evidence type="ECO:0000313" key="2">
    <source>
        <dbReference type="Proteomes" id="UP001642484"/>
    </source>
</evidence>
<proteinExistence type="predicted"/>
<keyword evidence="2" id="KW-1185">Reference proteome</keyword>
<dbReference type="EMBL" id="CAXAMN010001536">
    <property type="protein sequence ID" value="CAK8994929.1"/>
    <property type="molecule type" value="Genomic_DNA"/>
</dbReference>
<evidence type="ECO:0008006" key="3">
    <source>
        <dbReference type="Google" id="ProtNLM"/>
    </source>
</evidence>
<accession>A0ABP0I104</accession>
<reference evidence="1 2" key="1">
    <citation type="submission" date="2024-02" db="EMBL/GenBank/DDBJ databases">
        <authorList>
            <person name="Chen Y."/>
            <person name="Shah S."/>
            <person name="Dougan E. K."/>
            <person name="Thang M."/>
            <person name="Chan C."/>
        </authorList>
    </citation>
    <scope>NUCLEOTIDE SEQUENCE [LARGE SCALE GENOMIC DNA]</scope>
</reference>